<dbReference type="CDD" id="cd03801">
    <property type="entry name" value="GT4_PimA-like"/>
    <property type="match status" value="1"/>
</dbReference>
<keyword evidence="3" id="KW-0808">Transferase</keyword>
<dbReference type="Pfam" id="PF00534">
    <property type="entry name" value="Glycos_transf_1"/>
    <property type="match status" value="1"/>
</dbReference>
<feature type="domain" description="Glycosyl transferase family 1" evidence="1">
    <location>
        <begin position="179"/>
        <end position="331"/>
    </location>
</feature>
<dbReference type="Gene3D" id="3.40.50.2000">
    <property type="entry name" value="Glycogen Phosphorylase B"/>
    <property type="match status" value="2"/>
</dbReference>
<dbReference type="GO" id="GO:0016757">
    <property type="term" value="F:glycosyltransferase activity"/>
    <property type="evidence" value="ECO:0007669"/>
    <property type="project" value="UniProtKB-KW"/>
</dbReference>
<evidence type="ECO:0000259" key="2">
    <source>
        <dbReference type="Pfam" id="PF13439"/>
    </source>
</evidence>
<protein>
    <submittedName>
        <fullName evidence="3">Glycosyltransferase family 4 protein</fullName>
        <ecNumber evidence="3">2.4.-.-</ecNumber>
    </submittedName>
</protein>
<gene>
    <name evidence="3" type="ORF">ACFL6M_05315</name>
</gene>
<reference evidence="3 4" key="1">
    <citation type="submission" date="2024-09" db="EMBL/GenBank/DDBJ databases">
        <authorList>
            <person name="D'Angelo T."/>
        </authorList>
    </citation>
    <scope>NUCLEOTIDE SEQUENCE [LARGE SCALE GENOMIC DNA]</scope>
    <source>
        <strain evidence="3">SAG AM-320-E07</strain>
    </source>
</reference>
<dbReference type="Pfam" id="PF13439">
    <property type="entry name" value="Glyco_transf_4"/>
    <property type="match status" value="1"/>
</dbReference>
<keyword evidence="3" id="KW-0328">Glycosyltransferase</keyword>
<name>A0ABV6YKY7_UNCEI</name>
<comment type="caution">
    <text evidence="3">The sequence shown here is derived from an EMBL/GenBank/DDBJ whole genome shotgun (WGS) entry which is preliminary data.</text>
</comment>
<dbReference type="InterPro" id="IPR028098">
    <property type="entry name" value="Glyco_trans_4-like_N"/>
</dbReference>
<dbReference type="EMBL" id="JBHPKH010000059">
    <property type="protein sequence ID" value="MFC1573000.1"/>
    <property type="molecule type" value="Genomic_DNA"/>
</dbReference>
<dbReference type="Proteomes" id="UP001593833">
    <property type="component" value="Unassembled WGS sequence"/>
</dbReference>
<organism evidence="3 4">
    <name type="scientific">Eiseniibacteriota bacterium</name>
    <dbReference type="NCBI Taxonomy" id="2212470"/>
    <lineage>
        <taxon>Bacteria</taxon>
        <taxon>Candidatus Eiseniibacteriota</taxon>
    </lineage>
</organism>
<dbReference type="PANTHER" id="PTHR12526:SF636">
    <property type="entry name" value="BLL3647 PROTEIN"/>
    <property type="match status" value="1"/>
</dbReference>
<dbReference type="InterPro" id="IPR001296">
    <property type="entry name" value="Glyco_trans_1"/>
</dbReference>
<evidence type="ECO:0000259" key="1">
    <source>
        <dbReference type="Pfam" id="PF00534"/>
    </source>
</evidence>
<keyword evidence="4" id="KW-1185">Reference proteome</keyword>
<dbReference type="EC" id="2.4.-.-" evidence="3"/>
<sequence length="368" mass="39607">MRTLHVDSGKIWRGGQRQCCLLGSRLAAWGHETHLVCRSESPLWNRCEATGIALHPLRAIGEVDLWAAYVFARLLRGVQPQIVAAHDAHALSIVALGRSLAGRQGRTVQIVYHRRVDVPLGGGFFSRWKVNQADLFICVSRRIAEIVTQSGVAPEKVCVVHSGTRGIDPSRRERGDLLRELGIKPSASVLGTIGGLIPHKGHAVLLEALARLSHAVGDVHLLIIGDGQLRGSLVTQAMRLEIDNRVHFLGERSDLGVLFSAMDLFVHPSLTEGLGSSILDAFSAGIPVVASRTGGIPEAVIDGETGLLAEPGDAGDLSEVIGRALEDRAAGSARACRAKQLFEEHFTHESMAKKTLACYSRLVGKGKR</sequence>
<evidence type="ECO:0000313" key="4">
    <source>
        <dbReference type="Proteomes" id="UP001593833"/>
    </source>
</evidence>
<evidence type="ECO:0000313" key="3">
    <source>
        <dbReference type="EMBL" id="MFC1573000.1"/>
    </source>
</evidence>
<accession>A0ABV6YKY7</accession>
<proteinExistence type="predicted"/>
<feature type="domain" description="Glycosyltransferase subfamily 4-like N-terminal" evidence="2">
    <location>
        <begin position="13"/>
        <end position="163"/>
    </location>
</feature>
<dbReference type="SUPFAM" id="SSF53756">
    <property type="entry name" value="UDP-Glycosyltransferase/glycogen phosphorylase"/>
    <property type="match status" value="1"/>
</dbReference>
<dbReference type="PANTHER" id="PTHR12526">
    <property type="entry name" value="GLYCOSYLTRANSFERASE"/>
    <property type="match status" value="1"/>
</dbReference>